<accession>A0ABR0ZWT2</accession>
<dbReference type="Pfam" id="PF00128">
    <property type="entry name" value="Alpha-amylase"/>
    <property type="match status" value="1"/>
</dbReference>
<evidence type="ECO:0000313" key="3">
    <source>
        <dbReference type="Proteomes" id="UP001369086"/>
    </source>
</evidence>
<proteinExistence type="predicted"/>
<name>A0ABR0ZWT2_HUSHU</name>
<evidence type="ECO:0000313" key="2">
    <source>
        <dbReference type="EMBL" id="KAK6489290.1"/>
    </source>
</evidence>
<dbReference type="InterPro" id="IPR017853">
    <property type="entry name" value="GH"/>
</dbReference>
<feature type="domain" description="Glycosyl hydrolase family 13 catalytic" evidence="1">
    <location>
        <begin position="19"/>
        <end position="59"/>
    </location>
</feature>
<keyword evidence="3" id="KW-1185">Reference proteome</keyword>
<protein>
    <submittedName>
        <fullName evidence="2">Neutral and basic amino acid transport protein rBAT</fullName>
    </submittedName>
</protein>
<reference evidence="2 3" key="1">
    <citation type="submission" date="2021-05" db="EMBL/GenBank/DDBJ databases">
        <authorList>
            <person name="Zahm M."/>
            <person name="Klopp C."/>
            <person name="Cabau C."/>
            <person name="Kuhl H."/>
            <person name="Suciu R."/>
            <person name="Ciorpac M."/>
            <person name="Holostenco D."/>
            <person name="Gessner J."/>
            <person name="Wuertz S."/>
            <person name="Hohne C."/>
            <person name="Stock M."/>
            <person name="Gislard M."/>
            <person name="Lluch J."/>
            <person name="Milhes M."/>
            <person name="Lampietro C."/>
            <person name="Lopez Roques C."/>
            <person name="Donnadieu C."/>
            <person name="Du K."/>
            <person name="Schartl M."/>
            <person name="Guiguen Y."/>
        </authorList>
    </citation>
    <scope>NUCLEOTIDE SEQUENCE [LARGE SCALE GENOMIC DNA]</scope>
    <source>
        <strain evidence="2">Hh-F2</strain>
        <tissue evidence="2">Blood</tissue>
    </source>
</reference>
<sequence>MSTARSQGDTGSWRLKPTTMKYINVINMLLLMLPGMPTSYYGEEIGMENTAVSEDHIQDPFGKFDPVSVR</sequence>
<dbReference type="InterPro" id="IPR006047">
    <property type="entry name" value="GH13_cat_dom"/>
</dbReference>
<dbReference type="SUPFAM" id="SSF51445">
    <property type="entry name" value="(Trans)glycosidases"/>
    <property type="match status" value="1"/>
</dbReference>
<evidence type="ECO:0000259" key="1">
    <source>
        <dbReference type="Pfam" id="PF00128"/>
    </source>
</evidence>
<gene>
    <name evidence="2" type="ORF">HHUSO_G8348</name>
</gene>
<comment type="caution">
    <text evidence="2">The sequence shown here is derived from an EMBL/GenBank/DDBJ whole genome shotgun (WGS) entry which is preliminary data.</text>
</comment>
<dbReference type="Proteomes" id="UP001369086">
    <property type="component" value="Unassembled WGS sequence"/>
</dbReference>
<dbReference type="EMBL" id="JAHFZB010000006">
    <property type="protein sequence ID" value="KAK6489290.1"/>
    <property type="molecule type" value="Genomic_DNA"/>
</dbReference>
<organism evidence="2 3">
    <name type="scientific">Huso huso</name>
    <name type="common">Beluga</name>
    <name type="synonym">Acipenser huso</name>
    <dbReference type="NCBI Taxonomy" id="61971"/>
    <lineage>
        <taxon>Eukaryota</taxon>
        <taxon>Metazoa</taxon>
        <taxon>Chordata</taxon>
        <taxon>Craniata</taxon>
        <taxon>Vertebrata</taxon>
        <taxon>Euteleostomi</taxon>
        <taxon>Actinopterygii</taxon>
        <taxon>Chondrostei</taxon>
        <taxon>Acipenseriformes</taxon>
        <taxon>Acipenseridae</taxon>
        <taxon>Huso</taxon>
    </lineage>
</organism>
<dbReference type="Gene3D" id="3.20.20.80">
    <property type="entry name" value="Glycosidases"/>
    <property type="match status" value="1"/>
</dbReference>